<sequence length="219" mass="23854">MACTEGWMCGRSQCGADGRLAGRSSCAGGRLVAVGAEHRRALCSQVWRTRVDRPGTVRFIETTVFVEDTSGAGFDRCRCCERSTYVSPLCTMQTTSTANECPYPASDAGSGRSHPISEVGTQHSHSAGDAETEYSHSISEASESHAPEASPSAVSFIRSLLAKLLPCLPCLWADFHDDNDVASIFTSDPIWSHPIFPAHPLQILRLSYWMISIQQKQSR</sequence>
<evidence type="ECO:0000313" key="2">
    <source>
        <dbReference type="EMBL" id="PBK76402.1"/>
    </source>
</evidence>
<proteinExistence type="predicted"/>
<dbReference type="AlphaFoldDB" id="A0A2H3CAY5"/>
<feature type="region of interest" description="Disordered" evidence="1">
    <location>
        <begin position="104"/>
        <end position="146"/>
    </location>
</feature>
<keyword evidence="3" id="KW-1185">Reference proteome</keyword>
<name>A0A2H3CAY5_9AGAR</name>
<accession>A0A2H3CAY5</accession>
<evidence type="ECO:0000256" key="1">
    <source>
        <dbReference type="SAM" id="MobiDB-lite"/>
    </source>
</evidence>
<protein>
    <submittedName>
        <fullName evidence="2">Uncharacterized protein</fullName>
    </submittedName>
</protein>
<organism evidence="2 3">
    <name type="scientific">Armillaria solidipes</name>
    <dbReference type="NCBI Taxonomy" id="1076256"/>
    <lineage>
        <taxon>Eukaryota</taxon>
        <taxon>Fungi</taxon>
        <taxon>Dikarya</taxon>
        <taxon>Basidiomycota</taxon>
        <taxon>Agaricomycotina</taxon>
        <taxon>Agaricomycetes</taxon>
        <taxon>Agaricomycetidae</taxon>
        <taxon>Agaricales</taxon>
        <taxon>Marasmiineae</taxon>
        <taxon>Physalacriaceae</taxon>
        <taxon>Armillaria</taxon>
    </lineage>
</organism>
<dbReference type="Proteomes" id="UP000218334">
    <property type="component" value="Unassembled WGS sequence"/>
</dbReference>
<evidence type="ECO:0000313" key="3">
    <source>
        <dbReference type="Proteomes" id="UP000218334"/>
    </source>
</evidence>
<dbReference type="STRING" id="1076256.A0A2H3CAY5"/>
<gene>
    <name evidence="2" type="ORF">ARMSODRAFT_948196</name>
</gene>
<reference evidence="3" key="1">
    <citation type="journal article" date="2017" name="Nat. Ecol. Evol.">
        <title>Genome expansion and lineage-specific genetic innovations in the forest pathogenic fungi Armillaria.</title>
        <authorList>
            <person name="Sipos G."/>
            <person name="Prasanna A.N."/>
            <person name="Walter M.C."/>
            <person name="O'Connor E."/>
            <person name="Balint B."/>
            <person name="Krizsan K."/>
            <person name="Kiss B."/>
            <person name="Hess J."/>
            <person name="Varga T."/>
            <person name="Slot J."/>
            <person name="Riley R."/>
            <person name="Boka B."/>
            <person name="Rigling D."/>
            <person name="Barry K."/>
            <person name="Lee J."/>
            <person name="Mihaltcheva S."/>
            <person name="LaButti K."/>
            <person name="Lipzen A."/>
            <person name="Waldron R."/>
            <person name="Moloney N.M."/>
            <person name="Sperisen C."/>
            <person name="Kredics L."/>
            <person name="Vagvoelgyi C."/>
            <person name="Patrignani A."/>
            <person name="Fitzpatrick D."/>
            <person name="Nagy I."/>
            <person name="Doyle S."/>
            <person name="Anderson J.B."/>
            <person name="Grigoriev I.V."/>
            <person name="Gueldener U."/>
            <person name="Muensterkoetter M."/>
            <person name="Nagy L.G."/>
        </authorList>
    </citation>
    <scope>NUCLEOTIDE SEQUENCE [LARGE SCALE GENOMIC DNA]</scope>
    <source>
        <strain evidence="3">28-4</strain>
    </source>
</reference>
<dbReference type="EMBL" id="KZ293416">
    <property type="protein sequence ID" value="PBK76402.1"/>
    <property type="molecule type" value="Genomic_DNA"/>
</dbReference>